<sequence length="69" mass="7408">MEQLEEVGAAARLQFPSSTPTNIHLLNTIARAMFPKVGSRVGVKTSASRNLKEDTIGVSRDMSHTSPGL</sequence>
<dbReference type="AlphaFoldDB" id="G4N2K5"/>
<proteinExistence type="predicted"/>
<evidence type="ECO:0000313" key="2">
    <source>
        <dbReference type="Proteomes" id="UP000009058"/>
    </source>
</evidence>
<protein>
    <submittedName>
        <fullName evidence="1">Uncharacterized protein</fullName>
    </submittedName>
</protein>
<reference key="2">
    <citation type="submission" date="2011-05" db="EMBL/GenBank/DDBJ databases">
        <title>The Genome Sequence of Magnaporthe oryzae 70-15.</title>
        <authorList>
            <consortium name="The Broad Institute Genome Sequencing Platform"/>
            <person name="Ma L.-J."/>
            <person name="Dead R."/>
            <person name="Young S.K."/>
            <person name="Zeng Q."/>
            <person name="Gargeya S."/>
            <person name="Fitzgerald M."/>
            <person name="Haas B."/>
            <person name="Abouelleil A."/>
            <person name="Alvarado L."/>
            <person name="Arachchi H.M."/>
            <person name="Berlin A."/>
            <person name="Brown A."/>
            <person name="Chapman S.B."/>
            <person name="Chen Z."/>
            <person name="Dunbar C."/>
            <person name="Freedman E."/>
            <person name="Gearin G."/>
            <person name="Gellesch M."/>
            <person name="Goldberg J."/>
            <person name="Griggs A."/>
            <person name="Gujja S."/>
            <person name="Heiman D."/>
            <person name="Howarth C."/>
            <person name="Larson L."/>
            <person name="Lui A."/>
            <person name="MacDonald P.J.P."/>
            <person name="Mehta T."/>
            <person name="Montmayeur A."/>
            <person name="Murphy C."/>
            <person name="Neiman D."/>
            <person name="Pearson M."/>
            <person name="Priest M."/>
            <person name="Roberts A."/>
            <person name="Saif S."/>
            <person name="Shea T."/>
            <person name="Shenoy N."/>
            <person name="Sisk P."/>
            <person name="Stolte C."/>
            <person name="Sykes S."/>
            <person name="Yandava C."/>
            <person name="Wortman J."/>
            <person name="Nusbaum C."/>
            <person name="Birren B."/>
        </authorList>
    </citation>
    <scope>NUCLEOTIDE SEQUENCE</scope>
    <source>
        <strain>70-15</strain>
    </source>
</reference>
<name>G4N2K5_PYRO7</name>
<keyword evidence="2" id="KW-1185">Reference proteome</keyword>
<dbReference type="HOGENOM" id="CLU_2776421_0_0_1"/>
<gene>
    <name evidence="1" type="ORF">MGG_16665</name>
</gene>
<dbReference type="GeneID" id="12984132"/>
<dbReference type="VEuPathDB" id="FungiDB:MGG_16665"/>
<organism evidence="1 2">
    <name type="scientific">Pyricularia oryzae (strain 70-15 / ATCC MYA-4617 / FGSC 8958)</name>
    <name type="common">Rice blast fungus</name>
    <name type="synonym">Magnaporthe oryzae</name>
    <dbReference type="NCBI Taxonomy" id="242507"/>
    <lineage>
        <taxon>Eukaryota</taxon>
        <taxon>Fungi</taxon>
        <taxon>Dikarya</taxon>
        <taxon>Ascomycota</taxon>
        <taxon>Pezizomycotina</taxon>
        <taxon>Sordariomycetes</taxon>
        <taxon>Sordariomycetidae</taxon>
        <taxon>Magnaporthales</taxon>
        <taxon>Pyriculariaceae</taxon>
        <taxon>Pyricularia</taxon>
    </lineage>
</organism>
<evidence type="ECO:0000313" key="1">
    <source>
        <dbReference type="EMBL" id="EHA51714.1"/>
    </source>
</evidence>
<accession>G4N2K5</accession>
<reference evidence="1 2" key="1">
    <citation type="journal article" date="2005" name="Nature">
        <title>The genome sequence of the rice blast fungus Magnaporthe grisea.</title>
        <authorList>
            <person name="Dean R.A."/>
            <person name="Talbot N.J."/>
            <person name="Ebbole D.J."/>
            <person name="Farman M.L."/>
            <person name="Mitchell T.K."/>
            <person name="Orbach M.J."/>
            <person name="Thon M."/>
            <person name="Kulkarni R."/>
            <person name="Xu J.R."/>
            <person name="Pan H."/>
            <person name="Read N.D."/>
            <person name="Lee Y.H."/>
            <person name="Carbone I."/>
            <person name="Brown D."/>
            <person name="Oh Y.Y."/>
            <person name="Donofrio N."/>
            <person name="Jeong J.S."/>
            <person name="Soanes D.M."/>
            <person name="Djonovic S."/>
            <person name="Kolomiets E."/>
            <person name="Rehmeyer C."/>
            <person name="Li W."/>
            <person name="Harding M."/>
            <person name="Kim S."/>
            <person name="Lebrun M.H."/>
            <person name="Bohnert H."/>
            <person name="Coughlan S."/>
            <person name="Butler J."/>
            <person name="Calvo S."/>
            <person name="Ma L.J."/>
            <person name="Nicol R."/>
            <person name="Purcell S."/>
            <person name="Nusbaum C."/>
            <person name="Galagan J.E."/>
            <person name="Birren B.W."/>
        </authorList>
    </citation>
    <scope>NUCLEOTIDE SEQUENCE [LARGE SCALE GENOMIC DNA]</scope>
    <source>
        <strain evidence="2">70-15 / ATCC MYA-4617 / FGSC 8958</strain>
    </source>
</reference>
<dbReference type="RefSeq" id="XP_003711521.1">
    <property type="nucleotide sequence ID" value="XM_003711473.1"/>
</dbReference>
<dbReference type="Proteomes" id="UP000009058">
    <property type="component" value="Chromosome 3"/>
</dbReference>
<dbReference type="InParanoid" id="G4N2K5"/>
<dbReference type="KEGG" id="mgr:MGG_16665"/>
<dbReference type="EMBL" id="CM001233">
    <property type="protein sequence ID" value="EHA51714.1"/>
    <property type="molecule type" value="Genomic_DNA"/>
</dbReference>